<dbReference type="AlphaFoldDB" id="A0A291RNX5"/>
<evidence type="ECO:0000313" key="2">
    <source>
        <dbReference type="Proteomes" id="UP000221961"/>
    </source>
</evidence>
<dbReference type="Proteomes" id="UP000221961">
    <property type="component" value="Chromosome"/>
</dbReference>
<dbReference type="Gene3D" id="1.10.1200.10">
    <property type="entry name" value="ACP-like"/>
    <property type="match status" value="1"/>
</dbReference>
<evidence type="ECO:0000313" key="1">
    <source>
        <dbReference type="EMBL" id="ATL69266.1"/>
    </source>
</evidence>
<dbReference type="RefSeq" id="WP_098696300.1">
    <property type="nucleotide sequence ID" value="NZ_CP023778.1"/>
</dbReference>
<dbReference type="SUPFAM" id="SSF47336">
    <property type="entry name" value="ACP-like"/>
    <property type="match status" value="1"/>
</dbReference>
<dbReference type="InterPro" id="IPR036736">
    <property type="entry name" value="ACP-like_sf"/>
</dbReference>
<sequence>MTTKDFLLEYIAHAWLDGNGDGLSSDTPLLDLNIISSAEVFDLVHSIQAEFGIVVPFQEIKPDNFRSVDVIADLIDRLEKQ</sequence>
<accession>A0A291RNX5</accession>
<name>A0A291RNX5_9NOCA</name>
<organism evidence="1 2">
    <name type="scientific">Nocardia terpenica</name>
    <dbReference type="NCBI Taxonomy" id="455432"/>
    <lineage>
        <taxon>Bacteria</taxon>
        <taxon>Bacillati</taxon>
        <taxon>Actinomycetota</taxon>
        <taxon>Actinomycetes</taxon>
        <taxon>Mycobacteriales</taxon>
        <taxon>Nocardiaceae</taxon>
        <taxon>Nocardia</taxon>
    </lineage>
</organism>
<reference evidence="1 2" key="1">
    <citation type="submission" date="2017-10" db="EMBL/GenBank/DDBJ databases">
        <title>Comparative genomics between pathogenic Norcardia.</title>
        <authorList>
            <person name="Zeng L."/>
        </authorList>
    </citation>
    <scope>NUCLEOTIDE SEQUENCE [LARGE SCALE GENOMIC DNA]</scope>
    <source>
        <strain evidence="1 2">NC_YFY_NT001</strain>
    </source>
</reference>
<gene>
    <name evidence="1" type="ORF">CRH09_26900</name>
</gene>
<dbReference type="KEGG" id="ntp:CRH09_26900"/>
<proteinExistence type="predicted"/>
<dbReference type="GeneID" id="88360945"/>
<dbReference type="EMBL" id="CP023778">
    <property type="protein sequence ID" value="ATL69266.1"/>
    <property type="molecule type" value="Genomic_DNA"/>
</dbReference>
<protein>
    <submittedName>
        <fullName evidence="1">Acyl carrier protein</fullName>
    </submittedName>
</protein>